<feature type="region of interest" description="Disordered" evidence="1">
    <location>
        <begin position="1"/>
        <end position="87"/>
    </location>
</feature>
<protein>
    <recommendedName>
        <fullName evidence="4">Antitoxin protein of toxin-antitoxin system</fullName>
    </recommendedName>
</protein>
<comment type="caution">
    <text evidence="2">The sequence shown here is derived from an EMBL/GenBank/DDBJ whole genome shotgun (WGS) entry which is preliminary data.</text>
</comment>
<dbReference type="RefSeq" id="WP_210028124.1">
    <property type="nucleotide sequence ID" value="NZ_JAGINU010000001.1"/>
</dbReference>
<evidence type="ECO:0000313" key="2">
    <source>
        <dbReference type="EMBL" id="MBP2367918.1"/>
    </source>
</evidence>
<reference evidence="2 3" key="1">
    <citation type="submission" date="2021-03" db="EMBL/GenBank/DDBJ databases">
        <title>Sequencing the genomes of 1000 actinobacteria strains.</title>
        <authorList>
            <person name="Klenk H.-P."/>
        </authorList>
    </citation>
    <scope>NUCLEOTIDE SEQUENCE [LARGE SCALE GENOMIC DNA]</scope>
    <source>
        <strain evidence="2 3">DSM 45256</strain>
    </source>
</reference>
<accession>A0ABS4VVG9</accession>
<name>A0ABS4VVG9_9PSEU</name>
<dbReference type="Proteomes" id="UP001519295">
    <property type="component" value="Unassembled WGS sequence"/>
</dbReference>
<sequence>MVSKLKRMVDRLFGGGPAEDVEPDPNVANSRPTGEGRSESGDAPSTTGTGATGGYVGQVAGHDEGFAGETGAEACGTPDGDDPDRPR</sequence>
<evidence type="ECO:0000313" key="3">
    <source>
        <dbReference type="Proteomes" id="UP001519295"/>
    </source>
</evidence>
<gene>
    <name evidence="2" type="ORF">JOF36_003614</name>
</gene>
<evidence type="ECO:0008006" key="4">
    <source>
        <dbReference type="Google" id="ProtNLM"/>
    </source>
</evidence>
<organism evidence="2 3">
    <name type="scientific">Pseudonocardia parietis</name>
    <dbReference type="NCBI Taxonomy" id="570936"/>
    <lineage>
        <taxon>Bacteria</taxon>
        <taxon>Bacillati</taxon>
        <taxon>Actinomycetota</taxon>
        <taxon>Actinomycetes</taxon>
        <taxon>Pseudonocardiales</taxon>
        <taxon>Pseudonocardiaceae</taxon>
        <taxon>Pseudonocardia</taxon>
    </lineage>
</organism>
<keyword evidence="3" id="KW-1185">Reference proteome</keyword>
<proteinExistence type="predicted"/>
<evidence type="ECO:0000256" key="1">
    <source>
        <dbReference type="SAM" id="MobiDB-lite"/>
    </source>
</evidence>
<dbReference type="EMBL" id="JAGINU010000001">
    <property type="protein sequence ID" value="MBP2367918.1"/>
    <property type="molecule type" value="Genomic_DNA"/>
</dbReference>